<dbReference type="InterPro" id="IPR045087">
    <property type="entry name" value="Cu-oxidase_fam"/>
</dbReference>
<dbReference type="FunFam" id="2.60.40.420:FF:000046">
    <property type="entry name" value="Multicopper oxidase"/>
    <property type="match status" value="1"/>
</dbReference>
<dbReference type="InterPro" id="IPR002355">
    <property type="entry name" value="Cu_oxidase_Cu_BS"/>
</dbReference>
<dbReference type="CDD" id="cd13880">
    <property type="entry name" value="CuRO_2_MaLCC_like"/>
    <property type="match status" value="1"/>
</dbReference>
<evidence type="ECO:0000256" key="8">
    <source>
        <dbReference type="ARBA" id="ARBA00023008"/>
    </source>
</evidence>
<dbReference type="GO" id="GO:0005507">
    <property type="term" value="F:copper ion binding"/>
    <property type="evidence" value="ECO:0007669"/>
    <property type="project" value="InterPro"/>
</dbReference>
<evidence type="ECO:0000256" key="2">
    <source>
        <dbReference type="ARBA" id="ARBA00001935"/>
    </source>
</evidence>
<feature type="domain" description="Plastocyanin-like" evidence="15">
    <location>
        <begin position="414"/>
        <end position="540"/>
    </location>
</feature>
<dbReference type="CDD" id="cd13854">
    <property type="entry name" value="CuRO_1_MaLCC_like"/>
    <property type="match status" value="1"/>
</dbReference>
<sequence length="594" mass="65180">MIFGLSTLPLLFTSIASCGATAISARDINARQTCSNGPASRNCWSGGFDIDTNVYESWPSTGQTVTYDLRITNTTCNPDGGPKKWCALINGQYPGPVIRANWGDNLRIIVHNDLQNNGTSIHWHGIRQLNSCIQDGTNGVTECPIAPGTTKTYEWRATQHGTSWYHSHHTSQYGEGVVGSIIIDGPATANYDVDLGVLPLTEWFYEQIFVLLWKDLYGPGAPPASQNVLVNGSMIDGAGHGRYTKLSIQKGKTYRLRFVNTAVNHMFHVSLDKHPFTVIAADLAPIKPYTTTDLKINIGQRYDVVFTADQDVSNYWLRVQPASGGCGRSRIYDNAAVTVGAILHYDGAQDELPASTGATLSPACADEVFSPFKALPVPSSTFAARSEELDFISGRGNQNIVNWFVDGSSMDVDWEKPTLDYVRDGNTSYLSSMNVVEMPEANQWYFWIIQNQLNANPNIPHPIHLHGHDFWLLGSGTGKFSGSTEGLNFDTAIRRDVATLPASGWLVLAFPSDNPGAWLMHCHIAWHASQGLSMQFLERKSEITGTVGSMADFDQGCTEWSRYWNSPTRSGVDEDSGLRRPPPPYQFSGPGSGI</sequence>
<dbReference type="Pfam" id="PF07732">
    <property type="entry name" value="Cu-oxidase_3"/>
    <property type="match status" value="1"/>
</dbReference>
<evidence type="ECO:0000259" key="15">
    <source>
        <dbReference type="Pfam" id="PF07731"/>
    </source>
</evidence>
<dbReference type="GO" id="GO:0052716">
    <property type="term" value="F:hydroquinone:oxygen oxidoreductase activity"/>
    <property type="evidence" value="ECO:0007669"/>
    <property type="project" value="UniProtKB-EC"/>
</dbReference>
<dbReference type="PANTHER" id="PTHR11709:SF87">
    <property type="entry name" value="LACCASE"/>
    <property type="match status" value="1"/>
</dbReference>
<dbReference type="EMBL" id="MU007070">
    <property type="protein sequence ID" value="KAF2425356.1"/>
    <property type="molecule type" value="Genomic_DNA"/>
</dbReference>
<evidence type="ECO:0000256" key="11">
    <source>
        <dbReference type="ARBA" id="ARBA00023185"/>
    </source>
</evidence>
<dbReference type="OrthoDB" id="2121828at2759"/>
<dbReference type="InterPro" id="IPR008972">
    <property type="entry name" value="Cupredoxin"/>
</dbReference>
<keyword evidence="8" id="KW-0186">Copper</keyword>
<dbReference type="Pfam" id="PF07731">
    <property type="entry name" value="Cu-oxidase_2"/>
    <property type="match status" value="1"/>
</dbReference>
<evidence type="ECO:0000313" key="17">
    <source>
        <dbReference type="EMBL" id="KAF2425356.1"/>
    </source>
</evidence>
<dbReference type="InterPro" id="IPR011706">
    <property type="entry name" value="Cu-oxidase_C"/>
</dbReference>
<dbReference type="FunFam" id="2.60.40.420:FF:000021">
    <property type="entry name" value="Extracellular dihydrogeodin oxidase/laccase"/>
    <property type="match status" value="1"/>
</dbReference>
<organism evidence="17 18">
    <name type="scientific">Tothia fuscella</name>
    <dbReference type="NCBI Taxonomy" id="1048955"/>
    <lineage>
        <taxon>Eukaryota</taxon>
        <taxon>Fungi</taxon>
        <taxon>Dikarya</taxon>
        <taxon>Ascomycota</taxon>
        <taxon>Pezizomycotina</taxon>
        <taxon>Dothideomycetes</taxon>
        <taxon>Pleosporomycetidae</taxon>
        <taxon>Venturiales</taxon>
        <taxon>Cylindrosympodiaceae</taxon>
        <taxon>Tothia</taxon>
    </lineage>
</organism>
<name>A0A9P4TVY5_9PEZI</name>
<dbReference type="InterPro" id="IPR001117">
    <property type="entry name" value="Cu-oxidase_2nd"/>
</dbReference>
<feature type="chain" id="PRO_5040124856" description="laccase" evidence="13">
    <location>
        <begin position="26"/>
        <end position="594"/>
    </location>
</feature>
<dbReference type="FunFam" id="2.60.40.420:FF:000045">
    <property type="entry name" value="Laccase 2"/>
    <property type="match status" value="1"/>
</dbReference>
<evidence type="ECO:0000256" key="7">
    <source>
        <dbReference type="ARBA" id="ARBA00023002"/>
    </source>
</evidence>
<dbReference type="InterPro" id="IPR011707">
    <property type="entry name" value="Cu-oxidase-like_N"/>
</dbReference>
<proteinExistence type="inferred from homology"/>
<evidence type="ECO:0000259" key="14">
    <source>
        <dbReference type="Pfam" id="PF00394"/>
    </source>
</evidence>
<dbReference type="Pfam" id="PF00394">
    <property type="entry name" value="Cu-oxidase"/>
    <property type="match status" value="1"/>
</dbReference>
<dbReference type="EC" id="1.10.3.2" evidence="4"/>
<evidence type="ECO:0000256" key="9">
    <source>
        <dbReference type="ARBA" id="ARBA00023157"/>
    </source>
</evidence>
<dbReference type="CDD" id="cd13901">
    <property type="entry name" value="CuRO_3_MaLCC_like"/>
    <property type="match status" value="1"/>
</dbReference>
<comment type="caution">
    <text evidence="17">The sequence shown here is derived from an EMBL/GenBank/DDBJ whole genome shotgun (WGS) entry which is preliminary data.</text>
</comment>
<comment type="cofactor">
    <cofactor evidence="2">
        <name>Cu cation</name>
        <dbReference type="ChEBI" id="CHEBI:23378"/>
    </cofactor>
</comment>
<accession>A0A9P4TVY5</accession>
<feature type="domain" description="Plastocyanin-like" evidence="14">
    <location>
        <begin position="197"/>
        <end position="348"/>
    </location>
</feature>
<keyword evidence="11" id="KW-0439">Lignin degradation</keyword>
<evidence type="ECO:0000256" key="13">
    <source>
        <dbReference type="SAM" id="SignalP"/>
    </source>
</evidence>
<evidence type="ECO:0000259" key="16">
    <source>
        <dbReference type="Pfam" id="PF07732"/>
    </source>
</evidence>
<feature type="signal peptide" evidence="13">
    <location>
        <begin position="1"/>
        <end position="25"/>
    </location>
</feature>
<dbReference type="SUPFAM" id="SSF49503">
    <property type="entry name" value="Cupredoxins"/>
    <property type="match status" value="3"/>
</dbReference>
<dbReference type="InterPro" id="IPR033138">
    <property type="entry name" value="Cu_oxidase_CS"/>
</dbReference>
<evidence type="ECO:0000256" key="10">
    <source>
        <dbReference type="ARBA" id="ARBA00023180"/>
    </source>
</evidence>
<reference evidence="17" key="1">
    <citation type="journal article" date="2020" name="Stud. Mycol.">
        <title>101 Dothideomycetes genomes: a test case for predicting lifestyles and emergence of pathogens.</title>
        <authorList>
            <person name="Haridas S."/>
            <person name="Albert R."/>
            <person name="Binder M."/>
            <person name="Bloem J."/>
            <person name="Labutti K."/>
            <person name="Salamov A."/>
            <person name="Andreopoulos B."/>
            <person name="Baker S."/>
            <person name="Barry K."/>
            <person name="Bills G."/>
            <person name="Bluhm B."/>
            <person name="Cannon C."/>
            <person name="Castanera R."/>
            <person name="Culley D."/>
            <person name="Daum C."/>
            <person name="Ezra D."/>
            <person name="Gonzalez J."/>
            <person name="Henrissat B."/>
            <person name="Kuo A."/>
            <person name="Liang C."/>
            <person name="Lipzen A."/>
            <person name="Lutzoni F."/>
            <person name="Magnuson J."/>
            <person name="Mondo S."/>
            <person name="Nolan M."/>
            <person name="Ohm R."/>
            <person name="Pangilinan J."/>
            <person name="Park H.-J."/>
            <person name="Ramirez L."/>
            <person name="Alfaro M."/>
            <person name="Sun H."/>
            <person name="Tritt A."/>
            <person name="Yoshinaga Y."/>
            <person name="Zwiers L.-H."/>
            <person name="Turgeon B."/>
            <person name="Goodwin S."/>
            <person name="Spatafora J."/>
            <person name="Crous P."/>
            <person name="Grigoriev I."/>
        </authorList>
    </citation>
    <scope>NUCLEOTIDE SEQUENCE</scope>
    <source>
        <strain evidence="17">CBS 130266</strain>
    </source>
</reference>
<dbReference type="PROSITE" id="PS00080">
    <property type="entry name" value="MULTICOPPER_OXIDASE2"/>
    <property type="match status" value="1"/>
</dbReference>
<dbReference type="Gene3D" id="2.60.40.420">
    <property type="entry name" value="Cupredoxins - blue copper proteins"/>
    <property type="match status" value="3"/>
</dbReference>
<keyword evidence="6 13" id="KW-0732">Signal</keyword>
<gene>
    <name evidence="17" type="ORF">EJ08DRAFT_594437</name>
</gene>
<dbReference type="PANTHER" id="PTHR11709">
    <property type="entry name" value="MULTI-COPPER OXIDASE"/>
    <property type="match status" value="1"/>
</dbReference>
<dbReference type="PROSITE" id="PS00079">
    <property type="entry name" value="MULTICOPPER_OXIDASE1"/>
    <property type="match status" value="1"/>
</dbReference>
<evidence type="ECO:0000256" key="12">
    <source>
        <dbReference type="SAM" id="MobiDB-lite"/>
    </source>
</evidence>
<evidence type="ECO:0000313" key="18">
    <source>
        <dbReference type="Proteomes" id="UP000800235"/>
    </source>
</evidence>
<evidence type="ECO:0000256" key="3">
    <source>
        <dbReference type="ARBA" id="ARBA00010609"/>
    </source>
</evidence>
<dbReference type="Proteomes" id="UP000800235">
    <property type="component" value="Unassembled WGS sequence"/>
</dbReference>
<keyword evidence="5" id="KW-0479">Metal-binding</keyword>
<keyword evidence="10" id="KW-0325">Glycoprotein</keyword>
<dbReference type="GO" id="GO:0046274">
    <property type="term" value="P:lignin catabolic process"/>
    <property type="evidence" value="ECO:0007669"/>
    <property type="project" value="UniProtKB-KW"/>
</dbReference>
<evidence type="ECO:0000256" key="6">
    <source>
        <dbReference type="ARBA" id="ARBA00022729"/>
    </source>
</evidence>
<feature type="domain" description="Plastocyanin-like" evidence="16">
    <location>
        <begin position="71"/>
        <end position="186"/>
    </location>
</feature>
<evidence type="ECO:0000256" key="4">
    <source>
        <dbReference type="ARBA" id="ARBA00012297"/>
    </source>
</evidence>
<keyword evidence="9" id="KW-1015">Disulfide bond</keyword>
<protein>
    <recommendedName>
        <fullName evidence="4">laccase</fullName>
        <ecNumber evidence="4">1.10.3.2</ecNumber>
    </recommendedName>
</protein>
<evidence type="ECO:0000256" key="5">
    <source>
        <dbReference type="ARBA" id="ARBA00022723"/>
    </source>
</evidence>
<dbReference type="AlphaFoldDB" id="A0A9P4TVY5"/>
<comment type="catalytic activity">
    <reaction evidence="1">
        <text>4 hydroquinone + O2 = 4 benzosemiquinone + 2 H2O</text>
        <dbReference type="Rhea" id="RHEA:11276"/>
        <dbReference type="ChEBI" id="CHEBI:15377"/>
        <dbReference type="ChEBI" id="CHEBI:15379"/>
        <dbReference type="ChEBI" id="CHEBI:17594"/>
        <dbReference type="ChEBI" id="CHEBI:17977"/>
        <dbReference type="EC" id="1.10.3.2"/>
    </reaction>
</comment>
<comment type="similarity">
    <text evidence="3">Belongs to the multicopper oxidase family.</text>
</comment>
<keyword evidence="7" id="KW-0560">Oxidoreductase</keyword>
<evidence type="ECO:0000256" key="1">
    <source>
        <dbReference type="ARBA" id="ARBA00000349"/>
    </source>
</evidence>
<feature type="region of interest" description="Disordered" evidence="12">
    <location>
        <begin position="568"/>
        <end position="594"/>
    </location>
</feature>
<keyword evidence="18" id="KW-1185">Reference proteome</keyword>